<dbReference type="GO" id="GO:0000139">
    <property type="term" value="C:Golgi membrane"/>
    <property type="evidence" value="ECO:0007669"/>
    <property type="project" value="UniProtKB-SubCell"/>
</dbReference>
<evidence type="ECO:0000256" key="1">
    <source>
        <dbReference type="ARBA" id="ARBA00004323"/>
    </source>
</evidence>
<keyword evidence="6" id="KW-0735">Signal-anchor</keyword>
<dbReference type="PANTHER" id="PTHR11214:SF283">
    <property type="entry name" value="N-ACETYLLACTOSAMINIDE BETA-1,3-N-ACETYLGLUCOSAMINYLTRANSFERASE 4-LIKE"/>
    <property type="match status" value="1"/>
</dbReference>
<evidence type="ECO:0000256" key="8">
    <source>
        <dbReference type="ARBA" id="ARBA00023034"/>
    </source>
</evidence>
<dbReference type="EC" id="2.4.1.-" evidence="10"/>
<keyword evidence="8 10" id="KW-0333">Golgi apparatus</keyword>
<keyword evidence="4 11" id="KW-0808">Transferase</keyword>
<dbReference type="EMBL" id="LR783231">
    <property type="protein sequence ID" value="CAB3224841.1"/>
    <property type="molecule type" value="mRNA"/>
</dbReference>
<evidence type="ECO:0000256" key="9">
    <source>
        <dbReference type="ARBA" id="ARBA00023136"/>
    </source>
</evidence>
<evidence type="ECO:0000256" key="5">
    <source>
        <dbReference type="ARBA" id="ARBA00022692"/>
    </source>
</evidence>
<reference evidence="11" key="1">
    <citation type="submission" date="2020-04" db="EMBL/GenBank/DDBJ databases">
        <authorList>
            <person name="Neveu A P."/>
        </authorList>
    </citation>
    <scope>NUCLEOTIDE SEQUENCE</scope>
    <source>
        <tissue evidence="11">Whole embryo</tissue>
    </source>
</reference>
<evidence type="ECO:0000256" key="2">
    <source>
        <dbReference type="ARBA" id="ARBA00008661"/>
    </source>
</evidence>
<evidence type="ECO:0000256" key="3">
    <source>
        <dbReference type="ARBA" id="ARBA00022676"/>
    </source>
</evidence>
<dbReference type="InterPro" id="IPR002659">
    <property type="entry name" value="Glyco_trans_31"/>
</dbReference>
<organism evidence="11">
    <name type="scientific">Phallusia mammillata</name>
    <dbReference type="NCBI Taxonomy" id="59560"/>
    <lineage>
        <taxon>Eukaryota</taxon>
        <taxon>Metazoa</taxon>
        <taxon>Chordata</taxon>
        <taxon>Tunicata</taxon>
        <taxon>Ascidiacea</taxon>
        <taxon>Phlebobranchia</taxon>
        <taxon>Ascidiidae</taxon>
        <taxon>Phallusia</taxon>
    </lineage>
</organism>
<dbReference type="GO" id="GO:0006493">
    <property type="term" value="P:protein O-linked glycosylation"/>
    <property type="evidence" value="ECO:0007669"/>
    <property type="project" value="TreeGrafter"/>
</dbReference>
<name>A0A6F9D846_9ASCI</name>
<evidence type="ECO:0000313" key="11">
    <source>
        <dbReference type="EMBL" id="CAB3224841.1"/>
    </source>
</evidence>
<evidence type="ECO:0000256" key="4">
    <source>
        <dbReference type="ARBA" id="ARBA00022679"/>
    </source>
</evidence>
<dbReference type="AlphaFoldDB" id="A0A6F9D846"/>
<protein>
    <recommendedName>
        <fullName evidence="10">Hexosyltransferase</fullName>
        <ecNumber evidence="10">2.4.1.-</ecNumber>
    </recommendedName>
</protein>
<comment type="similarity">
    <text evidence="2 10">Belongs to the glycosyltransferase 31 family.</text>
</comment>
<dbReference type="GO" id="GO:0016758">
    <property type="term" value="F:hexosyltransferase activity"/>
    <property type="evidence" value="ECO:0007669"/>
    <property type="project" value="InterPro"/>
</dbReference>
<dbReference type="Pfam" id="PF01762">
    <property type="entry name" value="Galactosyl_T"/>
    <property type="match status" value="1"/>
</dbReference>
<keyword evidence="5" id="KW-0812">Transmembrane</keyword>
<sequence>MNKYRRLQVCLYVAVAITCSLTLHILSQPASKYATRKDRSLPQFEIKVESAQRPANKTYKNKIALTTASGEVTSAAQTQQTGFLRPRFTYFREPELIFNDSCEHDKCGPKIHHKWSMVNFIKSAAGNFIRRELLRRTWGSMRHVDSGRFATVFVIGKSEGMTNKLLIEEGDRYGDLLLFNGPDDYQSMPMKTMAGMQWAIENLPSDYFYSSGDDDFMVNVGRLQEIIDEGRRNVTDYNWPEFPIICTYRTINSAQPYRNKTGIYKKWYISEQEYKWPYYPKSCLGGFYTTRLTAVAQLFEESRHTPHLSVDDVWITGILREKMGMPDDMVVTPNATIAHHFLGYKRKRSDIKIGFMKNEWAKIKNEFKIKQICTC</sequence>
<evidence type="ECO:0000256" key="10">
    <source>
        <dbReference type="RuleBase" id="RU363063"/>
    </source>
</evidence>
<gene>
    <name evidence="11" type="primary">B3galt5-006</name>
</gene>
<dbReference type="PANTHER" id="PTHR11214">
    <property type="entry name" value="BETA-1,3-N-ACETYLGLUCOSAMINYLTRANSFERASE"/>
    <property type="match status" value="1"/>
</dbReference>
<keyword evidence="7" id="KW-1133">Transmembrane helix</keyword>
<keyword evidence="3 10" id="KW-0328">Glycosyltransferase</keyword>
<evidence type="ECO:0000256" key="7">
    <source>
        <dbReference type="ARBA" id="ARBA00022989"/>
    </source>
</evidence>
<comment type="subcellular location">
    <subcellularLocation>
        <location evidence="1 10">Golgi apparatus membrane</location>
        <topology evidence="1 10">Single-pass type II membrane protein</topology>
    </subcellularLocation>
</comment>
<evidence type="ECO:0000256" key="6">
    <source>
        <dbReference type="ARBA" id="ARBA00022968"/>
    </source>
</evidence>
<proteinExistence type="evidence at transcript level"/>
<accession>A0A6F9D846</accession>
<keyword evidence="9" id="KW-0472">Membrane</keyword>